<dbReference type="SMART" id="SM00177">
    <property type="entry name" value="ARF"/>
    <property type="match status" value="1"/>
</dbReference>
<keyword evidence="6" id="KW-0653">Protein transport</keyword>
<name>A0A8S1UCY2_9CILI</name>
<comment type="similarity">
    <text evidence="2">Belongs to the small GTPase superfamily. Rab family.</text>
</comment>
<evidence type="ECO:0000256" key="11">
    <source>
        <dbReference type="SAM" id="MobiDB-lite"/>
    </source>
</evidence>
<proteinExistence type="inferred from homology"/>
<evidence type="ECO:0000256" key="1">
    <source>
        <dbReference type="ARBA" id="ARBA00004342"/>
    </source>
</evidence>
<feature type="region of interest" description="Disordered" evidence="11">
    <location>
        <begin position="178"/>
        <end position="207"/>
    </location>
</feature>
<accession>A0A8S1UCY2</accession>
<dbReference type="InterPro" id="IPR050305">
    <property type="entry name" value="Small_GTPase_Rab"/>
</dbReference>
<dbReference type="SMART" id="SM00173">
    <property type="entry name" value="RAS"/>
    <property type="match status" value="1"/>
</dbReference>
<evidence type="ECO:0000256" key="3">
    <source>
        <dbReference type="ARBA" id="ARBA00022448"/>
    </source>
</evidence>
<dbReference type="SMART" id="SM00176">
    <property type="entry name" value="RAN"/>
    <property type="match status" value="1"/>
</dbReference>
<organism evidence="12 13">
    <name type="scientific">Paramecium pentaurelia</name>
    <dbReference type="NCBI Taxonomy" id="43138"/>
    <lineage>
        <taxon>Eukaryota</taxon>
        <taxon>Sar</taxon>
        <taxon>Alveolata</taxon>
        <taxon>Ciliophora</taxon>
        <taxon>Intramacronucleata</taxon>
        <taxon>Oligohymenophorea</taxon>
        <taxon>Peniculida</taxon>
        <taxon>Parameciidae</taxon>
        <taxon>Paramecium</taxon>
    </lineage>
</organism>
<dbReference type="PROSITE" id="PS51420">
    <property type="entry name" value="RHO"/>
    <property type="match status" value="1"/>
</dbReference>
<evidence type="ECO:0000256" key="4">
    <source>
        <dbReference type="ARBA" id="ARBA00022475"/>
    </source>
</evidence>
<comment type="subcellular location">
    <subcellularLocation>
        <location evidence="1">Cell membrane</location>
        <topology evidence="1">Lipid-anchor</topology>
        <orientation evidence="1">Cytoplasmic side</orientation>
    </subcellularLocation>
</comment>
<protein>
    <submittedName>
        <fullName evidence="12">Uncharacterized protein</fullName>
    </submittedName>
</protein>
<dbReference type="GO" id="GO:0015031">
    <property type="term" value="P:protein transport"/>
    <property type="evidence" value="ECO:0007669"/>
    <property type="project" value="UniProtKB-KW"/>
</dbReference>
<keyword evidence="8" id="KW-0472">Membrane</keyword>
<dbReference type="AlphaFoldDB" id="A0A8S1UCY2"/>
<keyword evidence="10" id="KW-0636">Prenylation</keyword>
<dbReference type="PANTHER" id="PTHR47980">
    <property type="entry name" value="LD44762P"/>
    <property type="match status" value="1"/>
</dbReference>
<evidence type="ECO:0000256" key="8">
    <source>
        <dbReference type="ARBA" id="ARBA00023136"/>
    </source>
</evidence>
<evidence type="ECO:0000256" key="9">
    <source>
        <dbReference type="ARBA" id="ARBA00023288"/>
    </source>
</evidence>
<dbReference type="FunFam" id="3.40.50.300:FF:000363">
    <property type="entry name" value="Secretion related GTPase srgA"/>
    <property type="match status" value="1"/>
</dbReference>
<dbReference type="OrthoDB" id="9989112at2759"/>
<dbReference type="SMART" id="SM00175">
    <property type="entry name" value="RAB"/>
    <property type="match status" value="1"/>
</dbReference>
<dbReference type="GO" id="GO:0005886">
    <property type="term" value="C:plasma membrane"/>
    <property type="evidence" value="ECO:0007669"/>
    <property type="project" value="UniProtKB-SubCell"/>
</dbReference>
<keyword evidence="7" id="KW-0342">GTP-binding</keyword>
<dbReference type="GO" id="GO:0003924">
    <property type="term" value="F:GTPase activity"/>
    <property type="evidence" value="ECO:0007669"/>
    <property type="project" value="InterPro"/>
</dbReference>
<dbReference type="PROSITE" id="PS51421">
    <property type="entry name" value="RAS"/>
    <property type="match status" value="1"/>
</dbReference>
<keyword evidence="3" id="KW-0813">Transport</keyword>
<gene>
    <name evidence="12" type="ORF">PPENT_87.1.T0370247</name>
</gene>
<dbReference type="Pfam" id="PF00071">
    <property type="entry name" value="Ras"/>
    <property type="match status" value="1"/>
</dbReference>
<keyword evidence="9" id="KW-0449">Lipoprotein</keyword>
<keyword evidence="4" id="KW-1003">Cell membrane</keyword>
<sequence length="207" mass="23254">MSMQQEYDYLFKILLIGNSAVGKSSLLLRFADNVFNESFLPTIGVDFKIRTFDLNGKTVKLQIWDTAGQERFKTITNSYYKGAHGIILVYDVTDKQSFKDVENWLAEVEKYANENVVRVLVGNKVDLESKREVTQEEGKELADSLNIRFIETSAKNSSNVEKAFITLANEIKAKVAKSSEAMPIKTGPGPRITPDQQQNTVKDNGCC</sequence>
<dbReference type="PROSITE" id="PS51419">
    <property type="entry name" value="RAB"/>
    <property type="match status" value="1"/>
</dbReference>
<keyword evidence="5" id="KW-0547">Nucleotide-binding</keyword>
<dbReference type="InterPro" id="IPR001806">
    <property type="entry name" value="Small_GTPase"/>
</dbReference>
<evidence type="ECO:0000313" key="12">
    <source>
        <dbReference type="EMBL" id="CAD8162194.1"/>
    </source>
</evidence>
<dbReference type="InterPro" id="IPR005225">
    <property type="entry name" value="Small_GTP-bd"/>
</dbReference>
<dbReference type="NCBIfam" id="TIGR00231">
    <property type="entry name" value="small_GTP"/>
    <property type="match status" value="1"/>
</dbReference>
<reference evidence="12" key="1">
    <citation type="submission" date="2021-01" db="EMBL/GenBank/DDBJ databases">
        <authorList>
            <consortium name="Genoscope - CEA"/>
            <person name="William W."/>
        </authorList>
    </citation>
    <scope>NUCLEOTIDE SEQUENCE</scope>
</reference>
<feature type="compositionally biased region" description="Polar residues" evidence="11">
    <location>
        <begin position="194"/>
        <end position="207"/>
    </location>
</feature>
<evidence type="ECO:0000256" key="10">
    <source>
        <dbReference type="ARBA" id="ARBA00023289"/>
    </source>
</evidence>
<evidence type="ECO:0000256" key="7">
    <source>
        <dbReference type="ARBA" id="ARBA00023134"/>
    </source>
</evidence>
<dbReference type="Proteomes" id="UP000689195">
    <property type="component" value="Unassembled WGS sequence"/>
</dbReference>
<evidence type="ECO:0000256" key="2">
    <source>
        <dbReference type="ARBA" id="ARBA00006270"/>
    </source>
</evidence>
<dbReference type="CDD" id="cd01867">
    <property type="entry name" value="Rab8_Rab10_Rab13_like"/>
    <property type="match status" value="1"/>
</dbReference>
<dbReference type="SMART" id="SM00174">
    <property type="entry name" value="RHO"/>
    <property type="match status" value="1"/>
</dbReference>
<dbReference type="PROSITE" id="PS51417">
    <property type="entry name" value="ARF"/>
    <property type="match status" value="1"/>
</dbReference>
<keyword evidence="13" id="KW-1185">Reference proteome</keyword>
<evidence type="ECO:0000313" key="13">
    <source>
        <dbReference type="Proteomes" id="UP000689195"/>
    </source>
</evidence>
<dbReference type="GO" id="GO:0005525">
    <property type="term" value="F:GTP binding"/>
    <property type="evidence" value="ECO:0007669"/>
    <property type="project" value="UniProtKB-KW"/>
</dbReference>
<dbReference type="EMBL" id="CAJJDO010000037">
    <property type="protein sequence ID" value="CAD8162194.1"/>
    <property type="molecule type" value="Genomic_DNA"/>
</dbReference>
<comment type="caution">
    <text evidence="12">The sequence shown here is derived from an EMBL/GenBank/DDBJ whole genome shotgun (WGS) entry which is preliminary data.</text>
</comment>
<evidence type="ECO:0000256" key="5">
    <source>
        <dbReference type="ARBA" id="ARBA00022741"/>
    </source>
</evidence>
<evidence type="ECO:0000256" key="6">
    <source>
        <dbReference type="ARBA" id="ARBA00022927"/>
    </source>
</evidence>